<proteinExistence type="predicted"/>
<dbReference type="CDD" id="cd00009">
    <property type="entry name" value="AAA"/>
    <property type="match status" value="1"/>
</dbReference>
<protein>
    <submittedName>
        <fullName evidence="2">DNA polymerase III, gamma/tau subunits</fullName>
    </submittedName>
</protein>
<dbReference type="InterPro" id="IPR050238">
    <property type="entry name" value="DNA_Rep/Repair_Clamp_Loader"/>
</dbReference>
<gene>
    <name evidence="2" type="primary">dnaX</name>
    <name evidence="2" type="ORF">Maq22A_c14385</name>
</gene>
<dbReference type="PATRIC" id="fig|270351.10.peg.2773"/>
<dbReference type="KEGG" id="maqu:Maq22A_c14385"/>
<dbReference type="OrthoDB" id="7978595at2"/>
<reference evidence="3" key="2">
    <citation type="submission" date="2015-01" db="EMBL/GenBank/DDBJ databases">
        <title>Complete genome sequence of Methylobacterium aquaticum strain 22A.</title>
        <authorList>
            <person name="Tani A."/>
            <person name="Ogura Y."/>
            <person name="Hayashi T."/>
        </authorList>
    </citation>
    <scope>NUCLEOTIDE SEQUENCE [LARGE SCALE GENOMIC DNA]</scope>
    <source>
        <strain evidence="3">MA-22A</strain>
    </source>
</reference>
<dbReference type="AlphaFoldDB" id="A0A0C6F0E8"/>
<dbReference type="Proteomes" id="UP000061432">
    <property type="component" value="Chromosome"/>
</dbReference>
<dbReference type="SMART" id="SM00382">
    <property type="entry name" value="AAA"/>
    <property type="match status" value="1"/>
</dbReference>
<dbReference type="RefSeq" id="WP_082742519.1">
    <property type="nucleotide sequence ID" value="NZ_AP014704.1"/>
</dbReference>
<dbReference type="SUPFAM" id="SSF52540">
    <property type="entry name" value="P-loop containing nucleoside triphosphate hydrolases"/>
    <property type="match status" value="1"/>
</dbReference>
<dbReference type="InterPro" id="IPR003593">
    <property type="entry name" value="AAA+_ATPase"/>
</dbReference>
<evidence type="ECO:0000259" key="1">
    <source>
        <dbReference type="SMART" id="SM00382"/>
    </source>
</evidence>
<dbReference type="EMBL" id="AP014704">
    <property type="protein sequence ID" value="BAQ46061.1"/>
    <property type="molecule type" value="Genomic_DNA"/>
</dbReference>
<reference evidence="2 3" key="1">
    <citation type="journal article" date="2015" name="Genome Announc.">
        <title>Complete Genome Sequence of Methylobacterium aquaticum Strain 22A, Isolated from Racomitrium japonicum Moss.</title>
        <authorList>
            <person name="Tani A."/>
            <person name="Ogura Y."/>
            <person name="Hayashi T."/>
            <person name="Kimbara K."/>
        </authorList>
    </citation>
    <scope>NUCLEOTIDE SEQUENCE [LARGE SCALE GENOMIC DNA]</scope>
    <source>
        <strain evidence="2 3">MA-22A</strain>
    </source>
</reference>
<dbReference type="Gene3D" id="3.40.50.300">
    <property type="entry name" value="P-loop containing nucleotide triphosphate hydrolases"/>
    <property type="match status" value="1"/>
</dbReference>
<accession>A0A0C6F0E8</accession>
<feature type="domain" description="AAA+ ATPase" evidence="1">
    <location>
        <begin position="56"/>
        <end position="200"/>
    </location>
</feature>
<organism evidence="2 3">
    <name type="scientific">Methylobacterium aquaticum</name>
    <dbReference type="NCBI Taxonomy" id="270351"/>
    <lineage>
        <taxon>Bacteria</taxon>
        <taxon>Pseudomonadati</taxon>
        <taxon>Pseudomonadota</taxon>
        <taxon>Alphaproteobacteria</taxon>
        <taxon>Hyphomicrobiales</taxon>
        <taxon>Methylobacteriaceae</taxon>
        <taxon>Methylobacterium</taxon>
    </lineage>
</organism>
<dbReference type="GO" id="GO:0006261">
    <property type="term" value="P:DNA-templated DNA replication"/>
    <property type="evidence" value="ECO:0007669"/>
    <property type="project" value="TreeGrafter"/>
</dbReference>
<dbReference type="PANTHER" id="PTHR11669:SF0">
    <property type="entry name" value="PROTEIN STICHEL-LIKE 2"/>
    <property type="match status" value="1"/>
</dbReference>
<sequence length="367" mass="40047">MSDDLSNLAWQRPTPAQPTVLERPRRITDVCGQEDATRDIQAFLEDALDPARPKLRCRTLLLSGGAGIGKTTIARILGNIALCWNPTEGHQACGTCAICKAFQENPPRGIDDYFEISAAEYSGVHAMSHLVALMRRAPLGRFKVGFADEAHRASRTGKDALLKDLEEPSPYAIYILATTEPDKLGAALLSRCHHVRLRPPSMTDRLHFLRRRCEVGWGLPPETYEPAALERLAVRVGANYRELAAALDRCITAGPLTTDTVDRLFPNPLAACLCSAEALLDNDLSGAISALVEAPGTPDEKRAAMQSLLLGLSLAGVRGVVTPYDPLSDVPLERRQALVARFDARRPQSVSLATYLEDCARFWGASR</sequence>
<evidence type="ECO:0000313" key="2">
    <source>
        <dbReference type="EMBL" id="BAQ46061.1"/>
    </source>
</evidence>
<dbReference type="InterPro" id="IPR027417">
    <property type="entry name" value="P-loop_NTPase"/>
</dbReference>
<dbReference type="PANTHER" id="PTHR11669">
    <property type="entry name" value="REPLICATION FACTOR C / DNA POLYMERASE III GAMMA-TAU SUBUNIT"/>
    <property type="match status" value="1"/>
</dbReference>
<name>A0A0C6F0E8_9HYPH</name>
<evidence type="ECO:0000313" key="3">
    <source>
        <dbReference type="Proteomes" id="UP000061432"/>
    </source>
</evidence>
<dbReference type="STRING" id="270351.Maq22A_c14385"/>
<dbReference type="Pfam" id="PF13177">
    <property type="entry name" value="DNA_pol3_delta2"/>
    <property type="match status" value="1"/>
</dbReference>